<protein>
    <recommendedName>
        <fullName evidence="3">Beta-lactamase</fullName>
    </recommendedName>
</protein>
<keyword evidence="2" id="KW-1185">Reference proteome</keyword>
<dbReference type="Gene3D" id="1.25.40.10">
    <property type="entry name" value="Tetratricopeptide repeat domain"/>
    <property type="match status" value="1"/>
</dbReference>
<evidence type="ECO:0008006" key="3">
    <source>
        <dbReference type="Google" id="ProtNLM"/>
    </source>
</evidence>
<dbReference type="RefSeq" id="WP_302244255.1">
    <property type="nucleotide sequence ID" value="NZ_JAULJQ010000004.1"/>
</dbReference>
<reference evidence="1 2" key="1">
    <citation type="submission" date="2023-06" db="EMBL/GenBank/DDBJ databases">
        <title>Campylobacter magnum sp. nov., isolated from cecal contents of domestic pigs (Sus scrofa domesticus).</title>
        <authorList>
            <person name="Papic B."/>
            <person name="Gruntar I."/>
        </authorList>
    </citation>
    <scope>NUCLEOTIDE SEQUENCE [LARGE SCALE GENOMIC DNA]</scope>
    <source>
        <strain evidence="2">34484-21</strain>
    </source>
</reference>
<dbReference type="Proteomes" id="UP001171111">
    <property type="component" value="Unassembled WGS sequence"/>
</dbReference>
<comment type="caution">
    <text evidence="1">The sequence shown here is derived from an EMBL/GenBank/DDBJ whole genome shotgun (WGS) entry which is preliminary data.</text>
</comment>
<accession>A0ABT8T7X5</accession>
<organism evidence="1 2">
    <name type="scientific">Campylobacter magnus</name>
    <dbReference type="NCBI Taxonomy" id="3026462"/>
    <lineage>
        <taxon>Bacteria</taxon>
        <taxon>Pseudomonadati</taxon>
        <taxon>Campylobacterota</taxon>
        <taxon>Epsilonproteobacteria</taxon>
        <taxon>Campylobacterales</taxon>
        <taxon>Campylobacteraceae</taxon>
        <taxon>Campylobacter</taxon>
    </lineage>
</organism>
<dbReference type="InterPro" id="IPR011990">
    <property type="entry name" value="TPR-like_helical_dom_sf"/>
</dbReference>
<proteinExistence type="predicted"/>
<name>A0ABT8T7X5_9BACT</name>
<gene>
    <name evidence="1" type="ORF">Q2362_04580</name>
</gene>
<dbReference type="SUPFAM" id="SSF81901">
    <property type="entry name" value="HCP-like"/>
    <property type="match status" value="1"/>
</dbReference>
<sequence length="92" mass="10275">MKKFLVLLVCAVVLLVGDKSGIELPSFGAKKDYEQGIAFYNNKEYDKAFESFKKACDGGNMRGCFNLGAMYEYGNGVEKKRTKSSRTIQKSL</sequence>
<evidence type="ECO:0000313" key="2">
    <source>
        <dbReference type="Proteomes" id="UP001171111"/>
    </source>
</evidence>
<dbReference type="EMBL" id="JAULJQ010000004">
    <property type="protein sequence ID" value="MDO2409375.1"/>
    <property type="molecule type" value="Genomic_DNA"/>
</dbReference>
<evidence type="ECO:0000313" key="1">
    <source>
        <dbReference type="EMBL" id="MDO2409375.1"/>
    </source>
</evidence>